<evidence type="ECO:0000256" key="1">
    <source>
        <dbReference type="SAM" id="SignalP"/>
    </source>
</evidence>
<evidence type="ECO:0000313" key="2">
    <source>
        <dbReference type="EMBL" id="ODV67492.1"/>
    </source>
</evidence>
<dbReference type="Proteomes" id="UP000095085">
    <property type="component" value="Unassembled WGS sequence"/>
</dbReference>
<proteinExistence type="predicted"/>
<dbReference type="EMBL" id="KV454540">
    <property type="protein sequence ID" value="ODV67492.1"/>
    <property type="molecule type" value="Genomic_DNA"/>
</dbReference>
<feature type="signal peptide" evidence="1">
    <location>
        <begin position="1"/>
        <end position="23"/>
    </location>
</feature>
<dbReference type="RefSeq" id="XP_020076559.1">
    <property type="nucleotide sequence ID" value="XM_020220082.1"/>
</dbReference>
<gene>
    <name evidence="2" type="ORF">HYPBUDRAFT_147823</name>
</gene>
<reference evidence="3" key="1">
    <citation type="submission" date="2016-05" db="EMBL/GenBank/DDBJ databases">
        <title>Comparative genomics of biotechnologically important yeasts.</title>
        <authorList>
            <consortium name="DOE Joint Genome Institute"/>
            <person name="Riley R."/>
            <person name="Haridas S."/>
            <person name="Wolfe K.H."/>
            <person name="Lopes M.R."/>
            <person name="Hittinger C.T."/>
            <person name="Goker M."/>
            <person name="Salamov A."/>
            <person name="Wisecaver J."/>
            <person name="Long T.M."/>
            <person name="Aerts A.L."/>
            <person name="Barry K."/>
            <person name="Choi C."/>
            <person name="Clum A."/>
            <person name="Coughlan A.Y."/>
            <person name="Deshpande S."/>
            <person name="Douglass A.P."/>
            <person name="Hanson S.J."/>
            <person name="Klenk H.-P."/>
            <person name="Labutti K."/>
            <person name="Lapidus A."/>
            <person name="Lindquist E."/>
            <person name="Lipzen A."/>
            <person name="Meier-Kolthoff J.P."/>
            <person name="Ohm R.A."/>
            <person name="Otillar R.P."/>
            <person name="Pangilinan J."/>
            <person name="Peng Y."/>
            <person name="Rokas A."/>
            <person name="Rosa C.A."/>
            <person name="Scheuner C."/>
            <person name="Sibirny A.A."/>
            <person name="Slot J.C."/>
            <person name="Stielow J.B."/>
            <person name="Sun H."/>
            <person name="Kurtzman C.P."/>
            <person name="Blackwell M."/>
            <person name="Grigoriev I.V."/>
            <person name="Jeffries T.W."/>
        </authorList>
    </citation>
    <scope>NUCLEOTIDE SEQUENCE [LARGE SCALE GENOMIC DNA]</scope>
    <source>
        <strain evidence="3">NRRL Y-1933</strain>
    </source>
</reference>
<feature type="chain" id="PRO_5009162320" evidence="1">
    <location>
        <begin position="24"/>
        <end position="377"/>
    </location>
</feature>
<keyword evidence="3" id="KW-1185">Reference proteome</keyword>
<sequence>MKFQAITLKSLLLTLSLNILVHGLVLQKRDPNQIVQADSSLEDADATFLLMGENKRTVSTLKPSMDDDDDCDDYKDDLCDEDARDDLCEESDEDSCDEKDDEYGFYALAVNSEVNSTRFHHAKRHKAHKAISETTNRTLHTGFASNLISRVIEENQNSEIQDVQDESALALLWFKLASLVLPYKQTTSKIKQQFKEHKKTSLSKANSLSDKIKIKQRNLIQKNELGHNDILDLVTTKQVPSISVLNASTLLQEKEKSPEVNLTGLLSRLFGNGDDDYEDCDDVSADDDDCDDSEDYDDDCDDRYTYEDPCDFYETSFNGSSNKTLIVHHHKHNHSISKFGIGNLSNASSLSEFESGAITLKINPISIIFTILAISFS</sequence>
<keyword evidence="1" id="KW-0732">Signal</keyword>
<protein>
    <submittedName>
        <fullName evidence="2">Uncharacterized protein</fullName>
    </submittedName>
</protein>
<accession>A0A1E4RJN4</accession>
<dbReference type="AlphaFoldDB" id="A0A1E4RJN4"/>
<organism evidence="2 3">
    <name type="scientific">Hyphopichia burtonii NRRL Y-1933</name>
    <dbReference type="NCBI Taxonomy" id="984485"/>
    <lineage>
        <taxon>Eukaryota</taxon>
        <taxon>Fungi</taxon>
        <taxon>Dikarya</taxon>
        <taxon>Ascomycota</taxon>
        <taxon>Saccharomycotina</taxon>
        <taxon>Pichiomycetes</taxon>
        <taxon>Debaryomycetaceae</taxon>
        <taxon>Hyphopichia</taxon>
    </lineage>
</organism>
<name>A0A1E4RJN4_9ASCO</name>
<evidence type="ECO:0000313" key="3">
    <source>
        <dbReference type="Proteomes" id="UP000095085"/>
    </source>
</evidence>
<dbReference type="GeneID" id="30994632"/>